<dbReference type="STRING" id="1442369.A0A0D2IT35"/>
<dbReference type="OrthoDB" id="47494at2759"/>
<dbReference type="AlphaFoldDB" id="A0A0D2IT35"/>
<dbReference type="Gene3D" id="3.50.50.60">
    <property type="entry name" value="FAD/NAD(P)-binding domain"/>
    <property type="match status" value="1"/>
</dbReference>
<dbReference type="VEuPathDB" id="FungiDB:Z518_10817"/>
<organism evidence="7 8">
    <name type="scientific">Rhinocladiella mackenziei CBS 650.93</name>
    <dbReference type="NCBI Taxonomy" id="1442369"/>
    <lineage>
        <taxon>Eukaryota</taxon>
        <taxon>Fungi</taxon>
        <taxon>Dikarya</taxon>
        <taxon>Ascomycota</taxon>
        <taxon>Pezizomycotina</taxon>
        <taxon>Eurotiomycetes</taxon>
        <taxon>Chaetothyriomycetidae</taxon>
        <taxon>Chaetothyriales</taxon>
        <taxon>Herpotrichiellaceae</taxon>
        <taxon>Rhinocladiella</taxon>
    </lineage>
</organism>
<evidence type="ECO:0000313" key="7">
    <source>
        <dbReference type="EMBL" id="KIW99889.1"/>
    </source>
</evidence>
<dbReference type="SUPFAM" id="SSF51905">
    <property type="entry name" value="FAD/NAD(P)-binding domain"/>
    <property type="match status" value="1"/>
</dbReference>
<evidence type="ECO:0000256" key="3">
    <source>
        <dbReference type="ARBA" id="ARBA00022827"/>
    </source>
</evidence>
<accession>A0A0D2IT35</accession>
<evidence type="ECO:0000256" key="5">
    <source>
        <dbReference type="ARBA" id="ARBA00023033"/>
    </source>
</evidence>
<dbReference type="Proteomes" id="UP000053617">
    <property type="component" value="Unassembled WGS sequence"/>
</dbReference>
<evidence type="ECO:0000256" key="1">
    <source>
        <dbReference type="ARBA" id="ARBA00001974"/>
    </source>
</evidence>
<evidence type="ECO:0000256" key="2">
    <source>
        <dbReference type="ARBA" id="ARBA00022630"/>
    </source>
</evidence>
<keyword evidence="5" id="KW-0503">Monooxygenase</keyword>
<keyword evidence="3" id="KW-0274">FAD</keyword>
<reference evidence="7 8" key="1">
    <citation type="submission" date="2015-01" db="EMBL/GenBank/DDBJ databases">
        <title>The Genome Sequence of Rhinocladiella mackenzie CBS 650.93.</title>
        <authorList>
            <consortium name="The Broad Institute Genomics Platform"/>
            <person name="Cuomo C."/>
            <person name="de Hoog S."/>
            <person name="Gorbushina A."/>
            <person name="Stielow B."/>
            <person name="Teixiera M."/>
            <person name="Abouelleil A."/>
            <person name="Chapman S.B."/>
            <person name="Priest M."/>
            <person name="Young S.K."/>
            <person name="Wortman J."/>
            <person name="Nusbaum C."/>
            <person name="Birren B."/>
        </authorList>
    </citation>
    <scope>NUCLEOTIDE SEQUENCE [LARGE SCALE GENOMIC DNA]</scope>
    <source>
        <strain evidence="7 8">CBS 650.93</strain>
    </source>
</reference>
<feature type="domain" description="FAD-binding" evidence="6">
    <location>
        <begin position="299"/>
        <end position="363"/>
    </location>
</feature>
<dbReference type="PRINTS" id="PR00420">
    <property type="entry name" value="RNGMNOXGNASE"/>
</dbReference>
<dbReference type="InterPro" id="IPR036188">
    <property type="entry name" value="FAD/NAD-bd_sf"/>
</dbReference>
<dbReference type="InterPro" id="IPR002938">
    <property type="entry name" value="FAD-bd"/>
</dbReference>
<keyword evidence="4" id="KW-0560">Oxidoreductase</keyword>
<dbReference type="RefSeq" id="XP_013267102.1">
    <property type="nucleotide sequence ID" value="XM_013411648.1"/>
</dbReference>
<protein>
    <submittedName>
        <fullName evidence="7">Rhinocladiella mackenziei CBS 650.93 unplaced genomic scaffold supercont1.10, whole genome shotgun sequence</fullName>
    </submittedName>
</protein>
<gene>
    <name evidence="7" type="ORF">Z518_10817</name>
</gene>
<dbReference type="Pfam" id="PF01494">
    <property type="entry name" value="FAD_binding_3"/>
    <property type="match status" value="1"/>
</dbReference>
<proteinExistence type="predicted"/>
<dbReference type="GeneID" id="25298888"/>
<evidence type="ECO:0000259" key="6">
    <source>
        <dbReference type="Pfam" id="PF01494"/>
    </source>
</evidence>
<dbReference type="Pfam" id="PF13450">
    <property type="entry name" value="NAD_binding_8"/>
    <property type="match status" value="1"/>
</dbReference>
<dbReference type="GO" id="GO:0071949">
    <property type="term" value="F:FAD binding"/>
    <property type="evidence" value="ECO:0007669"/>
    <property type="project" value="InterPro"/>
</dbReference>
<evidence type="ECO:0000313" key="8">
    <source>
        <dbReference type="Proteomes" id="UP000053617"/>
    </source>
</evidence>
<comment type="cofactor">
    <cofactor evidence="1">
        <name>FAD</name>
        <dbReference type="ChEBI" id="CHEBI:57692"/>
    </cofactor>
</comment>
<keyword evidence="2" id="KW-0285">Flavoprotein</keyword>
<dbReference type="GO" id="GO:0004497">
    <property type="term" value="F:monooxygenase activity"/>
    <property type="evidence" value="ECO:0007669"/>
    <property type="project" value="UniProtKB-KW"/>
</dbReference>
<name>A0A0D2IT35_9EURO</name>
<dbReference type="PANTHER" id="PTHR47178:SF2">
    <property type="entry name" value="FAD-BINDING DOMAIN-CONTAINING PROTEIN"/>
    <property type="match status" value="1"/>
</dbReference>
<keyword evidence="8" id="KW-1185">Reference proteome</keyword>
<evidence type="ECO:0000256" key="4">
    <source>
        <dbReference type="ARBA" id="ARBA00023002"/>
    </source>
</evidence>
<sequence length="422" mass="47016">MGSEKPLKIVVIGAGSTGLLLAQGLKQNGIECAVYEREDSSTYQTRPREWGMTLHWGASYISKCIPPELRPLLNEGICCDPFYGEKDLTLPHYNAKTGEKLFDMPGEEPRRISRKKLRNFLSQGISVQYGKQLSTIEPGPDDMVVATFADGTKVSGDLIVGCDGANSIVRKYLVGDEAAQVEDLDIQMFNVSCSFPKETALLQRMGHPVFKNSYHPDGFMWWQSIQDVKDPDRPETWLFQNCLSWIGTPRGEDLPDPAARLKFWREKAAAFADPWRTVGKDLPEDLPIVVDRTTVWRPTMDWSETEFGGRVTIAGDAAHAMPPHRGQGLNNALEDAARLVDELVVVKNGGKSLRDGVAAYEKDMKDRTLVEIPISIAQAQMVHSFDTLMDAPFFKHGMNKYREDMEAKGQEIEVATAPAPIV</sequence>
<dbReference type="HOGENOM" id="CLU_009665_3_2_1"/>
<dbReference type="EMBL" id="KN847484">
    <property type="protein sequence ID" value="KIW99889.1"/>
    <property type="molecule type" value="Genomic_DNA"/>
</dbReference>
<dbReference type="PANTHER" id="PTHR47178">
    <property type="entry name" value="MONOOXYGENASE, FAD-BINDING"/>
    <property type="match status" value="1"/>
</dbReference>